<evidence type="ECO:0008006" key="3">
    <source>
        <dbReference type="Google" id="ProtNLM"/>
    </source>
</evidence>
<reference evidence="1 2" key="1">
    <citation type="submission" date="2013-11" db="EMBL/GenBank/DDBJ databases">
        <title>Opisthorchis viverrini - life in the bile duct.</title>
        <authorList>
            <person name="Young N.D."/>
            <person name="Nagarajan N."/>
            <person name="Lin S.J."/>
            <person name="Korhonen P.K."/>
            <person name="Jex A.R."/>
            <person name="Hall R.S."/>
            <person name="Safavi-Hemami H."/>
            <person name="Kaewkong W."/>
            <person name="Bertrand D."/>
            <person name="Gao S."/>
            <person name="Seet Q."/>
            <person name="Wongkham S."/>
            <person name="Teh B.T."/>
            <person name="Wongkham C."/>
            <person name="Intapan P.M."/>
            <person name="Maleewong W."/>
            <person name="Yang X."/>
            <person name="Hu M."/>
            <person name="Wang Z."/>
            <person name="Hofmann A."/>
            <person name="Sternberg P.W."/>
            <person name="Tan P."/>
            <person name="Wang J."/>
            <person name="Gasser R.B."/>
        </authorList>
    </citation>
    <scope>NUCLEOTIDE SEQUENCE [LARGE SCALE GENOMIC DNA]</scope>
</reference>
<organism evidence="1 2">
    <name type="scientific">Opisthorchis viverrini</name>
    <name type="common">Southeast Asian liver fluke</name>
    <dbReference type="NCBI Taxonomy" id="6198"/>
    <lineage>
        <taxon>Eukaryota</taxon>
        <taxon>Metazoa</taxon>
        <taxon>Spiralia</taxon>
        <taxon>Lophotrochozoa</taxon>
        <taxon>Platyhelminthes</taxon>
        <taxon>Trematoda</taxon>
        <taxon>Digenea</taxon>
        <taxon>Opisthorchiida</taxon>
        <taxon>Opisthorchiata</taxon>
        <taxon>Opisthorchiidae</taxon>
        <taxon>Opisthorchis</taxon>
    </lineage>
</organism>
<protein>
    <recommendedName>
        <fullName evidence="3">Reverse transcriptase domain-containing protein</fullName>
    </recommendedName>
</protein>
<sequence length="275" mass="30718">MEGFVVCSSSESIDSVFPGSTCLFPLNVARQALIREQQAGFLPGRCCTDQIFALPQVYPSVLHNKLSWQGCSQTFKIATLFAELRKGFHTQGVIRHGYPLSPSSFLFVLDESIRGTLKSLQSPHIRVAADKILHLEYADDVVFCSTLVVFLDGPKKLIQSFGTRFAPLKCKVIILDMLSPTIIIIIIINDSTDASLPYNHKPYTEEKRKRVGEGEDLVLAYVKHTECKISVLKYEEVAGSDGLYLSLFKEDVERVVTHLTKPIGATWNEQKVHAE</sequence>
<evidence type="ECO:0000313" key="2">
    <source>
        <dbReference type="Proteomes" id="UP000054324"/>
    </source>
</evidence>
<keyword evidence="2" id="KW-1185">Reference proteome</keyword>
<evidence type="ECO:0000313" key="1">
    <source>
        <dbReference type="EMBL" id="KER18796.1"/>
    </source>
</evidence>
<dbReference type="GeneID" id="20326320"/>
<dbReference type="CTD" id="20326320"/>
<accession>A0A074YVJ9</accession>
<name>A0A074YVJ9_OPIVI</name>
<dbReference type="Proteomes" id="UP000054324">
    <property type="component" value="Unassembled WGS sequence"/>
</dbReference>
<gene>
    <name evidence="1" type="ORF">T265_12152</name>
</gene>
<dbReference type="KEGG" id="ovi:T265_12152"/>
<proteinExistence type="predicted"/>
<dbReference type="AlphaFoldDB" id="A0A074YVJ9"/>
<dbReference type="EMBL" id="KL597909">
    <property type="protein sequence ID" value="KER18796.1"/>
    <property type="molecule type" value="Genomic_DNA"/>
</dbReference>
<dbReference type="RefSeq" id="XP_009177457.1">
    <property type="nucleotide sequence ID" value="XM_009179193.1"/>
</dbReference>